<keyword evidence="1" id="KW-0812">Transmembrane</keyword>
<reference evidence="2" key="1">
    <citation type="submission" date="2018-05" db="EMBL/GenBank/DDBJ databases">
        <authorList>
            <person name="Lanie J.A."/>
            <person name="Ng W.-L."/>
            <person name="Kazmierczak K.M."/>
            <person name="Andrzejewski T.M."/>
            <person name="Davidsen T.M."/>
            <person name="Wayne K.J."/>
            <person name="Tettelin H."/>
            <person name="Glass J.I."/>
            <person name="Rusch D."/>
            <person name="Podicherti R."/>
            <person name="Tsui H.-C.T."/>
            <person name="Winkler M.E."/>
        </authorList>
    </citation>
    <scope>NUCLEOTIDE SEQUENCE</scope>
</reference>
<evidence type="ECO:0000313" key="2">
    <source>
        <dbReference type="EMBL" id="SVA08606.1"/>
    </source>
</evidence>
<dbReference type="PROSITE" id="PS50005">
    <property type="entry name" value="TPR"/>
    <property type="match status" value="1"/>
</dbReference>
<dbReference type="AlphaFoldDB" id="A0A381SXA8"/>
<evidence type="ECO:0000256" key="1">
    <source>
        <dbReference type="SAM" id="Phobius"/>
    </source>
</evidence>
<dbReference type="EMBL" id="UINC01003708">
    <property type="protein sequence ID" value="SVA08606.1"/>
    <property type="molecule type" value="Genomic_DNA"/>
</dbReference>
<feature type="transmembrane region" description="Helical" evidence="1">
    <location>
        <begin position="171"/>
        <end position="189"/>
    </location>
</feature>
<dbReference type="InterPro" id="IPR019734">
    <property type="entry name" value="TPR_rpt"/>
</dbReference>
<feature type="transmembrane region" description="Helical" evidence="1">
    <location>
        <begin position="141"/>
        <end position="159"/>
    </location>
</feature>
<accession>A0A381SXA8</accession>
<dbReference type="InterPro" id="IPR011990">
    <property type="entry name" value="TPR-like_helical_dom_sf"/>
</dbReference>
<proteinExistence type="predicted"/>
<protein>
    <submittedName>
        <fullName evidence="2">Uncharacterized protein</fullName>
    </submittedName>
</protein>
<dbReference type="SMART" id="SM00028">
    <property type="entry name" value="TPR"/>
    <property type="match status" value="2"/>
</dbReference>
<name>A0A381SXA8_9ZZZZ</name>
<dbReference type="SUPFAM" id="SSF48452">
    <property type="entry name" value="TPR-like"/>
    <property type="match status" value="1"/>
</dbReference>
<organism evidence="2">
    <name type="scientific">marine metagenome</name>
    <dbReference type="NCBI Taxonomy" id="408172"/>
    <lineage>
        <taxon>unclassified sequences</taxon>
        <taxon>metagenomes</taxon>
        <taxon>ecological metagenomes</taxon>
    </lineage>
</organism>
<sequence>MKTKKLFILWAILSTMLISTSRVEAQKNDISSQITLANEFYHEKNYQAAADIFEKLIDQGEINGFLYYNLGNTYMRLGNTGSAILNYLRAQLLLPRNENLDANLRYAINQTQDQLSPSRGGLIPSLLFWVDSISLIEHFEILILFNIIFWCICIGSLYYRKPPWKSLKKISMAILLLAFFSTGTKYHLLSEHKIGVIMDKKVDVKSDRNTQNVTLFELHEGAIISVNQEDREWAHISVSADKSGWIPIESIDY</sequence>
<keyword evidence="1" id="KW-0472">Membrane</keyword>
<gene>
    <name evidence="2" type="ORF">METZ01_LOCUS61460</name>
</gene>
<dbReference type="Gene3D" id="1.25.40.10">
    <property type="entry name" value="Tetratricopeptide repeat domain"/>
    <property type="match status" value="1"/>
</dbReference>
<keyword evidence="1" id="KW-1133">Transmembrane helix</keyword>